<evidence type="ECO:0000313" key="3">
    <source>
        <dbReference type="Proteomes" id="UP000005207"/>
    </source>
</evidence>
<dbReference type="Pfam" id="PF00078">
    <property type="entry name" value="RVT_1"/>
    <property type="match status" value="1"/>
</dbReference>
<reference evidence="2" key="2">
    <citation type="submission" date="2025-08" db="UniProtKB">
        <authorList>
            <consortium name="Ensembl"/>
        </authorList>
    </citation>
    <scope>IDENTIFICATION</scope>
</reference>
<dbReference type="InterPro" id="IPR005135">
    <property type="entry name" value="Endo/exonuclease/phosphatase"/>
</dbReference>
<feature type="domain" description="Reverse transcriptase" evidence="1">
    <location>
        <begin position="507"/>
        <end position="779"/>
    </location>
</feature>
<dbReference type="PANTHER" id="PTHR31635:SF196">
    <property type="entry name" value="REVERSE TRANSCRIPTASE DOMAIN-CONTAINING PROTEIN-RELATED"/>
    <property type="match status" value="1"/>
</dbReference>
<dbReference type="SUPFAM" id="SSF56219">
    <property type="entry name" value="DNase I-like"/>
    <property type="match status" value="1"/>
</dbReference>
<dbReference type="InParanoid" id="A0A669AVM5"/>
<dbReference type="Ensembl" id="ENSONIT00000050106.1">
    <property type="protein sequence ID" value="ENSONIP00000027211.1"/>
    <property type="gene ID" value="ENSONIG00000028930.1"/>
</dbReference>
<dbReference type="OMA" id="NTDASIC"/>
<dbReference type="SUPFAM" id="SSF56672">
    <property type="entry name" value="DNA/RNA polymerases"/>
    <property type="match status" value="1"/>
</dbReference>
<dbReference type="InterPro" id="IPR036691">
    <property type="entry name" value="Endo/exonu/phosph_ase_sf"/>
</dbReference>
<reference evidence="3" key="1">
    <citation type="submission" date="2012-01" db="EMBL/GenBank/DDBJ databases">
        <title>The Genome Sequence of Oreochromis niloticus (Nile Tilapia).</title>
        <authorList>
            <consortium name="Broad Institute Genome Assembly Team"/>
            <consortium name="Broad Institute Sequencing Platform"/>
            <person name="Di Palma F."/>
            <person name="Johnson J."/>
            <person name="Lander E.S."/>
            <person name="Lindblad-Toh K."/>
        </authorList>
    </citation>
    <scope>NUCLEOTIDE SEQUENCE [LARGE SCALE GENOMIC DNA]</scope>
</reference>
<dbReference type="InterPro" id="IPR043502">
    <property type="entry name" value="DNA/RNA_pol_sf"/>
</dbReference>
<dbReference type="InterPro" id="IPR000477">
    <property type="entry name" value="RT_dom"/>
</dbReference>
<dbReference type="Proteomes" id="UP000005207">
    <property type="component" value="Linkage group LG5"/>
</dbReference>
<dbReference type="PANTHER" id="PTHR31635">
    <property type="entry name" value="REVERSE TRANSCRIPTASE DOMAIN-CONTAINING PROTEIN-RELATED"/>
    <property type="match status" value="1"/>
</dbReference>
<reference evidence="2" key="3">
    <citation type="submission" date="2025-09" db="UniProtKB">
        <authorList>
            <consortium name="Ensembl"/>
        </authorList>
    </citation>
    <scope>IDENTIFICATION</scope>
</reference>
<keyword evidence="3" id="KW-1185">Reference proteome</keyword>
<protein>
    <recommendedName>
        <fullName evidence="1">Reverse transcriptase domain-containing protein</fullName>
    </recommendedName>
</protein>
<dbReference type="Pfam" id="PF03372">
    <property type="entry name" value="Exo_endo_phos"/>
    <property type="match status" value="1"/>
</dbReference>
<accession>A0A669AVM5</accession>
<dbReference type="AlphaFoldDB" id="A0A669AVM5"/>
<dbReference type="PROSITE" id="PS50878">
    <property type="entry name" value="RT_POL"/>
    <property type="match status" value="1"/>
</dbReference>
<organism evidence="2 3">
    <name type="scientific">Oreochromis niloticus</name>
    <name type="common">Nile tilapia</name>
    <name type="synonym">Tilapia nilotica</name>
    <dbReference type="NCBI Taxonomy" id="8128"/>
    <lineage>
        <taxon>Eukaryota</taxon>
        <taxon>Metazoa</taxon>
        <taxon>Chordata</taxon>
        <taxon>Craniata</taxon>
        <taxon>Vertebrata</taxon>
        <taxon>Euteleostomi</taxon>
        <taxon>Actinopterygii</taxon>
        <taxon>Neopterygii</taxon>
        <taxon>Teleostei</taxon>
        <taxon>Neoteleostei</taxon>
        <taxon>Acanthomorphata</taxon>
        <taxon>Ovalentaria</taxon>
        <taxon>Cichlomorphae</taxon>
        <taxon>Cichliformes</taxon>
        <taxon>Cichlidae</taxon>
        <taxon>African cichlids</taxon>
        <taxon>Pseudocrenilabrinae</taxon>
        <taxon>Oreochromini</taxon>
        <taxon>Oreochromis</taxon>
    </lineage>
</organism>
<dbReference type="CDD" id="cd09076">
    <property type="entry name" value="L1-EN"/>
    <property type="match status" value="1"/>
</dbReference>
<name>A0A669AVM5_ORENI</name>
<evidence type="ECO:0000313" key="2">
    <source>
        <dbReference type="Ensembl" id="ENSONIP00000027211.1"/>
    </source>
</evidence>
<sequence length="1273" mass="146000">MILDNVNNQQEAVSFISWNVKGLNNLVKRSKVFSHLKSFKPDVMFLQETHLNINSQKRLSCKWIGQIYHSRFNYKARGTAILIRKGVPFEHSEVISDPNGRYIVVVGKLFNTPLILANIYGPNWDNAQFFLNFFSTLPDLNSYKLILGGDFNCVLHPQLDRSSVRSSNNLSSAAVTINSLLRSYGLSDPWRIKNPTTKQFSFFSPVHHSYSRIDYFIVDNQLLPLISSTKYHSIVLSDHSPVQMGLVFPGNVAPQRTWRLDPQLLLCEHFRTFLNNQIDFFLEINDTQDVSRGVLWESMKAYIRGQVISYVAHRDKERSKQLKELADKIADIDRRYALSPTPDLFKEKLLLQTEFNTLMTWRAEKNIFKSRQVYYEHGDKAGRLLALQLKQQSAEQVISGIEIGADSISRNPRVINDQFKQFYSTLYQSEVGSNSLEIYSFLDSLDLPKLSPDAQSSLERPLSIEEIASAIKLSQTGRAPGPDGFPIEFYKEFSSKLTPILKSVYDESFATGNLPQTLTQATISVLLKKDKDPVQCSSYRPISLLCCDYKILTKTLAQRLDPIISTVINEDQTGFIPGRQSFFNVRRLFNVIFSPHSTIHPEVILSLDAEKAFDRIEWSYLFAVLEKFGMGPTFCRWIKVLYSTPMAAVRTNGLISEYFSLYRGTRQGCCLSPFLFDIAIEPLAIAIRSDGRIKGISRGEINHKTLLYADDLLLQISDPIESMPYLLHWLQEFSNISGYKINLSKSLLFPLNNLAKQITYENLPFKIENDKFTYLGIEIAGSIKAIFQYNYRSILDRTKTDLDRWSKIPFSLAGRINAVKMTVMPRFLYLFQMIPIFLPKSYFAQLDRFISLFIWNKKPARIRKASLERAKSDGGLGLPNFLFYYWAANIVKLTYWITMFADKEGPVWTDMELRATLPVSPISILTAPLPLNIKAPELNSNLVVQNSIKIWGQFRKHFNLTNTCSFSPIMFNHLFAPSQIDHSFAAWHRSGLVFFRDLFTEDGFVSFKSLCEDHNLPKSHYFRYLQARSFASKFLSGYPSPPSKDLLYLVLNVSQPTKRAISKIYALILDSCPHTWDKIKAAWEGEVGEIIPEDTWKNTIQRIHTSSLCIRHGLIQFKVVHRLHYSNDRLSKLYPNVAPNCPRCDYSPVSLGHMFWSCPSLYGFWSSIFQSLSAISGETLRPDPLIAIFGVARDELKLSHLHKNAIAFASLHARRLILLNWKATNPPSYVHWIREVMLGLALEKIRYTVHGLEGKYDKTWSRFITRIKSLPFA</sequence>
<proteinExistence type="predicted"/>
<dbReference type="CDD" id="cd01650">
    <property type="entry name" value="RT_nLTR_like"/>
    <property type="match status" value="1"/>
</dbReference>
<dbReference type="Gene3D" id="3.60.10.10">
    <property type="entry name" value="Endonuclease/exonuclease/phosphatase"/>
    <property type="match status" value="1"/>
</dbReference>
<dbReference type="GO" id="GO:0003824">
    <property type="term" value="F:catalytic activity"/>
    <property type="evidence" value="ECO:0007669"/>
    <property type="project" value="InterPro"/>
</dbReference>
<dbReference type="GeneTree" id="ENSGT00940000163630"/>
<evidence type="ECO:0000259" key="1">
    <source>
        <dbReference type="PROSITE" id="PS50878"/>
    </source>
</evidence>